<protein>
    <submittedName>
        <fullName evidence="5">BREX system P-loop protein BrxC</fullName>
    </submittedName>
</protein>
<evidence type="ECO:0000259" key="4">
    <source>
        <dbReference type="Pfam" id="PF25796"/>
    </source>
</evidence>
<evidence type="ECO:0000259" key="3">
    <source>
        <dbReference type="Pfam" id="PF25792"/>
    </source>
</evidence>
<comment type="caution">
    <text evidence="5">The sequence shown here is derived from an EMBL/GenBank/DDBJ whole genome shotgun (WGS) entry which is preliminary data.</text>
</comment>
<evidence type="ECO:0000256" key="1">
    <source>
        <dbReference type="SAM" id="MobiDB-lite"/>
    </source>
</evidence>
<evidence type="ECO:0000313" key="6">
    <source>
        <dbReference type="Proteomes" id="UP000249794"/>
    </source>
</evidence>
<sequence>MATSHLLSFSHKVLTHPNTRCRGLARQFLKSHNIFEKPVSRPIEGVIKADDEVSLRLELDEYVLTNEVEKRLESFLSAYNGYEGANGVWVSGFFGSGKSHLLKMLAMLLENREVEGRKAIELFLPKCEGNTFLQAELRKAVAIPSKSILFNIDQKADIISKTEFDALLSVFVKVFNEMRGYYGKQGHIAQFERDLDERGLYDDFRAQYQEIAGRSWERGREQALLEAKNIAAAYAAVTDQADSSETAGILDKYRQAYRVSIEDFAEEVEAYISQQAEGFRLNFFVDEVGQYIAEHVKLMTNLQTIAESLATKCKGRAWIIVTAQEDMDTVLGEMKSRQANDFSKIQARFANRMKLTSQDVSEVIQKRLLMKNDVGVALLEKTYAQQSNNFKTQFDFTDGSATYRNFKDREHFILSYPFIPYQFSLFQTAIQRLSQHNAFEGKHSSVGERSMLGVFQEVAIEISDRPVGELATFDLMYQGIRSTLKSGIQSSILMAERQLADGSEDKDFAIRLLKTLFLVKYVKEFKATVRNLCVLMTESFEADISRLGDRIQEALSLLEQQTYIQRNGELYEYLTDEEKDIEEEIKSTEVEHSVVVKTLETLIFDFVIKGSKIRYSENKQDYSFSRKLDGQLAGREHELAINVITPFNDNSENEALLKMQSLGLDELRVVMASDDRLMRDLSMYVRTEKYRQQNTSLAQQEATQRILADKAFQNGERYRELQGRVKALLGRAKLFISGSEVEVGGEDAQNRIISGFHELIGQVYANLRMLRGATYSEEDISKYLDHSREGLFGSDVTALAEAEQEVLAFIQSNHRGGIRTTLKALLERFERKPYGWYYAAILCTAAKLCARGKVEVRSDGNLLEADGLTKALRNSREHGNVLLEPQVDFSPAQVRRLKEFYEDFFDAPPEAGEAKAVGQKTGAAFKELREALSLIVAQSAQYPFLNALLPVIERLRAVSGKPYTWYLTELMEQADELLELKDQAIDPIRRFMSGAQKGIYDEAQDFKQAQKANASYLEGDEWTQMEAVLVDPQCFKGGKIQQLKGLVESLKGAVQAKTEAEVTAARAEVAVLKGRLCNMPEFSAISAEQQRQLTQVFDDFEAGVAQQSLIAVINDKLRRFRETDYPQQLSRMTAWAAPTPEPVSPIEPSDETSGKTKPPAYKETSDTKARVKVAEPTIEFVSYQSIAVDFDKAWLADVADVEGYVSAMREAMLAEIRRGKRIQI</sequence>
<feature type="region of interest" description="Disordered" evidence="1">
    <location>
        <begin position="1136"/>
        <end position="1164"/>
    </location>
</feature>
<dbReference type="InterPro" id="IPR027417">
    <property type="entry name" value="P-loop_NTPase"/>
</dbReference>
<dbReference type="NCBIfam" id="NF033441">
    <property type="entry name" value="BREX_BrxC"/>
    <property type="match status" value="1"/>
</dbReference>
<dbReference type="Pfam" id="PF25796">
    <property type="entry name" value="BREX_BrxC_4th"/>
    <property type="match status" value="1"/>
</dbReference>
<dbReference type="AlphaFoldDB" id="A0A2W4WP04"/>
<evidence type="ECO:0000259" key="2">
    <source>
        <dbReference type="Pfam" id="PF25791"/>
    </source>
</evidence>
<organism evidence="5 6">
    <name type="scientific">Phormidesmis priestleyi</name>
    <dbReference type="NCBI Taxonomy" id="268141"/>
    <lineage>
        <taxon>Bacteria</taxon>
        <taxon>Bacillati</taxon>
        <taxon>Cyanobacteriota</taxon>
        <taxon>Cyanophyceae</taxon>
        <taxon>Leptolyngbyales</taxon>
        <taxon>Leptolyngbyaceae</taxon>
        <taxon>Phormidesmis</taxon>
    </lineage>
</organism>
<dbReference type="InterPro" id="IPR058037">
    <property type="entry name" value="BREX_BrxC_helical"/>
</dbReference>
<reference evidence="6" key="1">
    <citation type="submission" date="2018-04" db="EMBL/GenBank/DDBJ databases">
        <authorList>
            <person name="Cornet L."/>
        </authorList>
    </citation>
    <scope>NUCLEOTIDE SEQUENCE [LARGE SCALE GENOMIC DNA]</scope>
</reference>
<feature type="domain" description="Probable ATP-binding protein BrxC alpha-helical" evidence="3">
    <location>
        <begin position="893"/>
        <end position="1013"/>
    </location>
</feature>
<dbReference type="InterPro" id="IPR047679">
    <property type="entry name" value="BREX_BrxC"/>
</dbReference>
<dbReference type="InterPro" id="IPR058038">
    <property type="entry name" value="BREX_BrxC_wHTH"/>
</dbReference>
<dbReference type="Pfam" id="PF25792">
    <property type="entry name" value="BREX_BrxC_helical"/>
    <property type="match status" value="1"/>
</dbReference>
<dbReference type="Pfam" id="PF25791">
    <property type="entry name" value="WHD_BREX_BrxC"/>
    <property type="match status" value="1"/>
</dbReference>
<proteinExistence type="predicted"/>
<evidence type="ECO:0000313" key="5">
    <source>
        <dbReference type="EMBL" id="PZO46844.1"/>
    </source>
</evidence>
<dbReference type="Proteomes" id="UP000249794">
    <property type="component" value="Unassembled WGS sequence"/>
</dbReference>
<feature type="domain" description="Probable ATP-binding protein BrxC winged helix-turn-helix" evidence="2">
    <location>
        <begin position="775"/>
        <end position="874"/>
    </location>
</feature>
<accession>A0A2W4WP04</accession>
<dbReference type="InterPro" id="IPR058036">
    <property type="entry name" value="BREX_BrxC_4th"/>
</dbReference>
<reference evidence="5 6" key="2">
    <citation type="submission" date="2018-06" db="EMBL/GenBank/DDBJ databases">
        <title>Metagenomic assembly of (sub)arctic Cyanobacteria and their associated microbiome from non-axenic cultures.</title>
        <authorList>
            <person name="Baurain D."/>
        </authorList>
    </citation>
    <scope>NUCLEOTIDE SEQUENCE [LARGE SCALE GENOMIC DNA]</scope>
    <source>
        <strain evidence="5">ULC027bin1</strain>
    </source>
</reference>
<dbReference type="EMBL" id="QBMP01000294">
    <property type="protein sequence ID" value="PZO46844.1"/>
    <property type="molecule type" value="Genomic_DNA"/>
</dbReference>
<gene>
    <name evidence="5" type="primary">brxC</name>
    <name evidence="5" type="ORF">DCF15_19745</name>
</gene>
<dbReference type="SUPFAM" id="SSF52540">
    <property type="entry name" value="P-loop containing nucleoside triphosphate hydrolases"/>
    <property type="match status" value="1"/>
</dbReference>
<name>A0A2W4WP04_9CYAN</name>
<feature type="domain" description="Probable ATP-binding protein BrxC 4th six-stranded beta-sheet" evidence="4">
    <location>
        <begin position="588"/>
        <end position="759"/>
    </location>
</feature>